<gene>
    <name evidence="2" type="ORF">NBG84_01995</name>
</gene>
<evidence type="ECO:0000313" key="3">
    <source>
        <dbReference type="Proteomes" id="UP001431429"/>
    </source>
</evidence>
<proteinExistence type="predicted"/>
<accession>A0ABT0UG24</accession>
<feature type="region of interest" description="Disordered" evidence="1">
    <location>
        <begin position="101"/>
        <end position="138"/>
    </location>
</feature>
<evidence type="ECO:0000256" key="1">
    <source>
        <dbReference type="SAM" id="MobiDB-lite"/>
    </source>
</evidence>
<feature type="region of interest" description="Disordered" evidence="1">
    <location>
        <begin position="1"/>
        <end position="26"/>
    </location>
</feature>
<protein>
    <submittedName>
        <fullName evidence="2">Helix-turn-helix domain-containing protein</fullName>
    </submittedName>
</protein>
<name>A0ABT0UG24_9ACTN</name>
<keyword evidence="3" id="KW-1185">Reference proteome</keyword>
<dbReference type="SUPFAM" id="SSF46689">
    <property type="entry name" value="Homeodomain-like"/>
    <property type="match status" value="1"/>
</dbReference>
<comment type="caution">
    <text evidence="2">The sequence shown here is derived from an EMBL/GenBank/DDBJ whole genome shotgun (WGS) entry which is preliminary data.</text>
</comment>
<sequence length="138" mass="15206">MLHRFNQSGLEGLEDLGGQGRKRRIAERERSKVIRLVKSPPPGRLMVRPGGDLEAADESGLPEWTLDALAAVARQEGIKVSRSQVRRILLAEGVRWRRTRSWTCSEDPDFEGKGRGSSASTPARPKMRPSSASTSSGR</sequence>
<dbReference type="InterPro" id="IPR009057">
    <property type="entry name" value="Homeodomain-like_sf"/>
</dbReference>
<dbReference type="Proteomes" id="UP001431429">
    <property type="component" value="Unassembled WGS sequence"/>
</dbReference>
<evidence type="ECO:0000313" key="2">
    <source>
        <dbReference type="EMBL" id="MCM2387096.1"/>
    </source>
</evidence>
<dbReference type="EMBL" id="JAMQAW010000002">
    <property type="protein sequence ID" value="MCM2387096.1"/>
    <property type="molecule type" value="Genomic_DNA"/>
</dbReference>
<dbReference type="RefSeq" id="WP_250917453.1">
    <property type="nucleotide sequence ID" value="NZ_JAMQAW010000002.1"/>
</dbReference>
<reference evidence="2" key="1">
    <citation type="submission" date="2022-06" db="EMBL/GenBank/DDBJ databases">
        <title>Genome public.</title>
        <authorList>
            <person name="Sun Q."/>
        </authorList>
    </citation>
    <scope>NUCLEOTIDE SEQUENCE</scope>
    <source>
        <strain evidence="2">CWNU-1</strain>
    </source>
</reference>
<organism evidence="2 3">
    <name type="scientific">Streptomyces albipurpureus</name>
    <dbReference type="NCBI Taxonomy" id="2897419"/>
    <lineage>
        <taxon>Bacteria</taxon>
        <taxon>Bacillati</taxon>
        <taxon>Actinomycetota</taxon>
        <taxon>Actinomycetes</taxon>
        <taxon>Kitasatosporales</taxon>
        <taxon>Streptomycetaceae</taxon>
        <taxon>Streptomyces</taxon>
    </lineage>
</organism>
<dbReference type="Pfam" id="PF13565">
    <property type="entry name" value="HTH_32"/>
    <property type="match status" value="1"/>
</dbReference>